<reference evidence="1 2" key="1">
    <citation type="submission" date="2012-05" db="EMBL/GenBank/DDBJ databases">
        <authorList>
            <person name="Harkins D.M."/>
            <person name="Madupu R."/>
            <person name="Durkin A.S."/>
            <person name="Torralba M."/>
            <person name="Methe B."/>
            <person name="Sutton G.G."/>
            <person name="Nelson K.E."/>
        </authorList>
    </citation>
    <scope>NUCLEOTIDE SEQUENCE [LARGE SCALE GENOMIC DNA]</scope>
    <source>
        <strain evidence="1 2">F0489</strain>
    </source>
</reference>
<evidence type="ECO:0000313" key="2">
    <source>
        <dbReference type="Proteomes" id="UP000002941"/>
    </source>
</evidence>
<dbReference type="AlphaFoldDB" id="J0NAG5"/>
<sequence length="52" mass="5646">MSTSISIALAPADPGHLARQARQHLPADDRDAIETALRAWRAAWEAAQEVLP</sequence>
<dbReference type="Proteomes" id="UP000002941">
    <property type="component" value="Unassembled WGS sequence"/>
</dbReference>
<dbReference type="RefSeq" id="WP_008731684.1">
    <property type="nucleotide sequence ID" value="NZ_AKFT01000116.1"/>
</dbReference>
<comment type="caution">
    <text evidence="1">The sequence shown here is derived from an EMBL/GenBank/DDBJ whole genome shotgun (WGS) entry which is preliminary data.</text>
</comment>
<name>J0NAG5_9ACTO</name>
<dbReference type="PATRIC" id="fig|1125718.3.peg.1568"/>
<dbReference type="EMBL" id="AKFT01000116">
    <property type="protein sequence ID" value="EJF43949.1"/>
    <property type="molecule type" value="Genomic_DNA"/>
</dbReference>
<gene>
    <name evidence="1" type="ORF">HMPREF1318_0888</name>
</gene>
<evidence type="ECO:0000313" key="1">
    <source>
        <dbReference type="EMBL" id="EJF43949.1"/>
    </source>
</evidence>
<proteinExistence type="predicted"/>
<accession>J0NAG5</accession>
<organism evidence="1 2">
    <name type="scientific">Actinomyces massiliensis F0489</name>
    <dbReference type="NCBI Taxonomy" id="1125718"/>
    <lineage>
        <taxon>Bacteria</taxon>
        <taxon>Bacillati</taxon>
        <taxon>Actinomycetota</taxon>
        <taxon>Actinomycetes</taxon>
        <taxon>Actinomycetales</taxon>
        <taxon>Actinomycetaceae</taxon>
        <taxon>Actinomyces</taxon>
    </lineage>
</organism>
<protein>
    <submittedName>
        <fullName evidence="1">Uncharacterized protein</fullName>
    </submittedName>
</protein>
<keyword evidence="2" id="KW-1185">Reference proteome</keyword>